<organism evidence="14 15">
    <name type="scientific">Actinoplanes palleronii</name>
    <dbReference type="NCBI Taxonomy" id="113570"/>
    <lineage>
        <taxon>Bacteria</taxon>
        <taxon>Bacillati</taxon>
        <taxon>Actinomycetota</taxon>
        <taxon>Actinomycetes</taxon>
        <taxon>Micromonosporales</taxon>
        <taxon>Micromonosporaceae</taxon>
        <taxon>Actinoplanes</taxon>
    </lineage>
</organism>
<dbReference type="InterPro" id="IPR009721">
    <property type="entry name" value="O-acyltransferase_WSD1_C"/>
</dbReference>
<evidence type="ECO:0000256" key="11">
    <source>
        <dbReference type="SAM" id="MobiDB-lite"/>
    </source>
</evidence>
<feature type="domain" description="O-acyltransferase WSD1-like N-terminal" evidence="12">
    <location>
        <begin position="36"/>
        <end position="271"/>
    </location>
</feature>
<feature type="domain" description="O-acyltransferase WSD1 C-terminal" evidence="13">
    <location>
        <begin position="351"/>
        <end position="437"/>
    </location>
</feature>
<name>A0ABQ4BCA4_9ACTN</name>
<evidence type="ECO:0000259" key="12">
    <source>
        <dbReference type="Pfam" id="PF03007"/>
    </source>
</evidence>
<evidence type="ECO:0000256" key="2">
    <source>
        <dbReference type="ARBA" id="ARBA00005189"/>
    </source>
</evidence>
<keyword evidence="7" id="KW-0319">Glycerol metabolism</keyword>
<evidence type="ECO:0000256" key="5">
    <source>
        <dbReference type="ARBA" id="ARBA00022516"/>
    </source>
</evidence>
<dbReference type="Gene3D" id="3.30.559.10">
    <property type="entry name" value="Chloramphenicol acetyltransferase-like domain"/>
    <property type="match status" value="1"/>
</dbReference>
<proteinExistence type="inferred from homology"/>
<comment type="similarity">
    <text evidence="3">Belongs to the long-chain O-acyltransferase family.</text>
</comment>
<feature type="region of interest" description="Disordered" evidence="11">
    <location>
        <begin position="442"/>
        <end position="471"/>
    </location>
</feature>
<evidence type="ECO:0000256" key="8">
    <source>
        <dbReference type="ARBA" id="ARBA00023098"/>
    </source>
</evidence>
<dbReference type="PANTHER" id="PTHR31650:SF1">
    <property type="entry name" value="WAX ESTER SYNTHASE_DIACYLGLYCEROL ACYLTRANSFERASE 4-RELATED"/>
    <property type="match status" value="1"/>
</dbReference>
<dbReference type="SUPFAM" id="SSF52777">
    <property type="entry name" value="CoA-dependent acyltransferases"/>
    <property type="match status" value="1"/>
</dbReference>
<keyword evidence="6" id="KW-0808">Transferase</keyword>
<evidence type="ECO:0000313" key="14">
    <source>
        <dbReference type="EMBL" id="GIE68220.1"/>
    </source>
</evidence>
<evidence type="ECO:0000256" key="3">
    <source>
        <dbReference type="ARBA" id="ARBA00009587"/>
    </source>
</evidence>
<keyword evidence="15" id="KW-1185">Reference proteome</keyword>
<sequence>MDADGHRMTGAQAAAWYRDRDPGRPAIVGVLMLLDGAPDADRLRAAHDRAARLSPPARAYVREPAVPVGPPVWLPDPAFDLDRHLRHVELPGAGGTDRLMAFAQDVLMTPLDRSGPLWDGTLITGGADGRAAYLLRVHQSLTDGAGGVPLASLLLGRRPERPAGTPAGHAGPSGDGPSPWALAAAELAEQVATLPLAAGRLVAAGTRALTRPAGAVRGALELGASLRRTAALRPARGSELFHGRGGGPWLLATLACPLAELRAAARAANGSLLEAYLAALFGGLRRYHERHGARTPELPAVLCSGGPLPRVMFGAPTGPADPEERIAAIRGLLLSLRAEPAMTGGGLLVPVLKRWPAMIAAAVPDVVVSEVPGVTRRALLAGTRVDRIHRFEPPAGAAISATLQIHAGICGTGLIMDGSVVPDAAALLDCLGRSFDETLRLGRSRARRRTGGSLPTDRGSRGSRGRSTMQT</sequence>
<comment type="caution">
    <text evidence="14">The sequence shown here is derived from an EMBL/GenBank/DDBJ whole genome shotgun (WGS) entry which is preliminary data.</text>
</comment>
<evidence type="ECO:0000259" key="13">
    <source>
        <dbReference type="Pfam" id="PF06974"/>
    </source>
</evidence>
<dbReference type="PANTHER" id="PTHR31650">
    <property type="entry name" value="O-ACYLTRANSFERASE (WSD1-LIKE) FAMILY PROTEIN"/>
    <property type="match status" value="1"/>
</dbReference>
<evidence type="ECO:0000256" key="10">
    <source>
        <dbReference type="ARBA" id="ARBA00048109"/>
    </source>
</evidence>
<reference evidence="14 15" key="1">
    <citation type="submission" date="2021-01" db="EMBL/GenBank/DDBJ databases">
        <title>Whole genome shotgun sequence of Actinoplanes palleronii NBRC 14916.</title>
        <authorList>
            <person name="Komaki H."/>
            <person name="Tamura T."/>
        </authorList>
    </citation>
    <scope>NUCLEOTIDE SEQUENCE [LARGE SCALE GENOMIC DNA]</scope>
    <source>
        <strain evidence="14 15">NBRC 14916</strain>
    </source>
</reference>
<comment type="catalytic activity">
    <reaction evidence="10">
        <text>an acyl-CoA + a 1,2-diacyl-sn-glycerol = a triacyl-sn-glycerol + CoA</text>
        <dbReference type="Rhea" id="RHEA:10868"/>
        <dbReference type="ChEBI" id="CHEBI:17815"/>
        <dbReference type="ChEBI" id="CHEBI:57287"/>
        <dbReference type="ChEBI" id="CHEBI:58342"/>
        <dbReference type="ChEBI" id="CHEBI:64615"/>
        <dbReference type="EC" id="2.3.1.20"/>
    </reaction>
</comment>
<comment type="pathway">
    <text evidence="2">Lipid metabolism.</text>
</comment>
<dbReference type="Pfam" id="PF03007">
    <property type="entry name" value="WS_DGAT_cat"/>
    <property type="match status" value="1"/>
</dbReference>
<evidence type="ECO:0000256" key="7">
    <source>
        <dbReference type="ARBA" id="ARBA00022798"/>
    </source>
</evidence>
<evidence type="ECO:0000256" key="9">
    <source>
        <dbReference type="ARBA" id="ARBA00023315"/>
    </source>
</evidence>
<dbReference type="EC" id="2.3.1.20" evidence="4"/>
<dbReference type="InterPro" id="IPR023213">
    <property type="entry name" value="CAT-like_dom_sf"/>
</dbReference>
<keyword evidence="8" id="KW-0443">Lipid metabolism</keyword>
<evidence type="ECO:0000256" key="1">
    <source>
        <dbReference type="ARBA" id="ARBA00004771"/>
    </source>
</evidence>
<evidence type="ECO:0000313" key="15">
    <source>
        <dbReference type="Proteomes" id="UP000624709"/>
    </source>
</evidence>
<accession>A0ABQ4BCA4</accession>
<evidence type="ECO:0000256" key="6">
    <source>
        <dbReference type="ARBA" id="ARBA00022679"/>
    </source>
</evidence>
<dbReference type="InterPro" id="IPR004255">
    <property type="entry name" value="O-acyltransferase_WSD1_N"/>
</dbReference>
<dbReference type="Pfam" id="PF06974">
    <property type="entry name" value="WS_DGAT_C"/>
    <property type="match status" value="1"/>
</dbReference>
<dbReference type="RefSeq" id="WP_239164464.1">
    <property type="nucleotide sequence ID" value="NZ_BAAATY010000003.1"/>
</dbReference>
<comment type="pathway">
    <text evidence="1">Glycerolipid metabolism; triacylglycerol biosynthesis.</text>
</comment>
<gene>
    <name evidence="14" type="ORF">Apa02nite_043280</name>
</gene>
<dbReference type="EMBL" id="BOMS01000057">
    <property type="protein sequence ID" value="GIE68220.1"/>
    <property type="molecule type" value="Genomic_DNA"/>
</dbReference>
<dbReference type="Proteomes" id="UP000624709">
    <property type="component" value="Unassembled WGS sequence"/>
</dbReference>
<evidence type="ECO:0000256" key="4">
    <source>
        <dbReference type="ARBA" id="ARBA00013244"/>
    </source>
</evidence>
<keyword evidence="9" id="KW-0012">Acyltransferase</keyword>
<dbReference type="InterPro" id="IPR045034">
    <property type="entry name" value="O-acyltransferase_WSD1-like"/>
</dbReference>
<protein>
    <recommendedName>
        <fullName evidence="4">diacylglycerol O-acyltransferase</fullName>
        <ecNumber evidence="4">2.3.1.20</ecNumber>
    </recommendedName>
</protein>
<keyword evidence="5" id="KW-0444">Lipid biosynthesis</keyword>